<dbReference type="AlphaFoldDB" id="A0A1Y3XWN6"/>
<dbReference type="PANTHER" id="PTHR46832">
    <property type="entry name" value="5'-METHYLTHIOADENOSINE/S-ADENOSYLHOMOCYSTEINE NUCLEOSIDASE"/>
    <property type="match status" value="1"/>
</dbReference>
<proteinExistence type="predicted"/>
<sequence length="254" mass="26287">MAATIAIIGALEQEVRHIYDALGDPVWEERGGLHIARGMLGGREVVATVAGMGTVNVAAATQLLLSVYDAGTVIFSGIAGGLNPALHIDDIVIGERLRYTDTDTALIAESAPGLEEFASTPELVDLAEQVLRARGYAAIEDGGRRPAGTGNAAGEAVADTPVYLRGTIATGNRFVTGAALRAAVVAETAADCAEMEGAAVAHIAAKNGAACLVLRAISDNCDEAYDAFCERSFDVDGYARRASEIVLDIVAKLD</sequence>
<dbReference type="GO" id="GO:0009116">
    <property type="term" value="P:nucleoside metabolic process"/>
    <property type="evidence" value="ECO:0007669"/>
    <property type="project" value="InterPro"/>
</dbReference>
<dbReference type="EMBL" id="NFIE01000009">
    <property type="protein sequence ID" value="OUN88708.1"/>
    <property type="molecule type" value="Genomic_DNA"/>
</dbReference>
<gene>
    <name evidence="2" type="ORF">B5G02_04810</name>
</gene>
<dbReference type="Proteomes" id="UP000195781">
    <property type="component" value="Unassembled WGS sequence"/>
</dbReference>
<dbReference type="PANTHER" id="PTHR46832:SF1">
    <property type="entry name" value="5'-METHYLTHIOADENOSINE_S-ADENOSYLHOMOCYSTEINE NUCLEOSIDASE"/>
    <property type="match status" value="1"/>
</dbReference>
<evidence type="ECO:0000313" key="2">
    <source>
        <dbReference type="EMBL" id="OUN88708.1"/>
    </source>
</evidence>
<dbReference type="CDD" id="cd09008">
    <property type="entry name" value="MTAN"/>
    <property type="match status" value="1"/>
</dbReference>
<organism evidence="2 3">
    <name type="scientific">[Collinsella] massiliensis</name>
    <dbReference type="NCBI Taxonomy" id="1232426"/>
    <lineage>
        <taxon>Bacteria</taxon>
        <taxon>Bacillati</taxon>
        <taxon>Actinomycetota</taxon>
        <taxon>Coriobacteriia</taxon>
        <taxon>Coriobacteriales</taxon>
        <taxon>Coriobacteriaceae</taxon>
        <taxon>Enorma</taxon>
    </lineage>
</organism>
<dbReference type="OrthoDB" id="44283at2"/>
<dbReference type="GO" id="GO:0008930">
    <property type="term" value="F:methylthioadenosine nucleosidase activity"/>
    <property type="evidence" value="ECO:0007669"/>
    <property type="project" value="TreeGrafter"/>
</dbReference>
<name>A0A1Y3XWN6_9ACTN</name>
<evidence type="ECO:0000313" key="3">
    <source>
        <dbReference type="Proteomes" id="UP000195781"/>
    </source>
</evidence>
<dbReference type="InterPro" id="IPR035994">
    <property type="entry name" value="Nucleoside_phosphorylase_sf"/>
</dbReference>
<dbReference type="GO" id="GO:0008782">
    <property type="term" value="F:adenosylhomocysteine nucleosidase activity"/>
    <property type="evidence" value="ECO:0007669"/>
    <property type="project" value="TreeGrafter"/>
</dbReference>
<dbReference type="Gene3D" id="3.40.50.1580">
    <property type="entry name" value="Nucleoside phosphorylase domain"/>
    <property type="match status" value="1"/>
</dbReference>
<feature type="domain" description="Nucleoside phosphorylase" evidence="1">
    <location>
        <begin position="4"/>
        <end position="250"/>
    </location>
</feature>
<reference evidence="3" key="1">
    <citation type="submission" date="2017-04" db="EMBL/GenBank/DDBJ databases">
        <title>Function of individual gut microbiota members based on whole genome sequencing of pure cultures obtained from chicken caecum.</title>
        <authorList>
            <person name="Medvecky M."/>
            <person name="Cejkova D."/>
            <person name="Polansky O."/>
            <person name="Karasova D."/>
            <person name="Kubasova T."/>
            <person name="Cizek A."/>
            <person name="Rychlik I."/>
        </authorList>
    </citation>
    <scope>NUCLEOTIDE SEQUENCE [LARGE SCALE GENOMIC DNA]</scope>
    <source>
        <strain evidence="3">An5</strain>
    </source>
</reference>
<comment type="caution">
    <text evidence="2">The sequence shown here is derived from an EMBL/GenBank/DDBJ whole genome shotgun (WGS) entry which is preliminary data.</text>
</comment>
<dbReference type="Pfam" id="PF01048">
    <property type="entry name" value="PNP_UDP_1"/>
    <property type="match status" value="1"/>
</dbReference>
<protein>
    <submittedName>
        <fullName evidence="2">5'-methylthioadenosine nucleosidase</fullName>
    </submittedName>
</protein>
<dbReference type="GO" id="GO:0019284">
    <property type="term" value="P:L-methionine salvage from S-adenosylmethionine"/>
    <property type="evidence" value="ECO:0007669"/>
    <property type="project" value="TreeGrafter"/>
</dbReference>
<dbReference type="SUPFAM" id="SSF53167">
    <property type="entry name" value="Purine and uridine phosphorylases"/>
    <property type="match status" value="1"/>
</dbReference>
<keyword evidence="3" id="KW-1185">Reference proteome</keyword>
<dbReference type="InterPro" id="IPR000845">
    <property type="entry name" value="Nucleoside_phosphorylase_d"/>
</dbReference>
<evidence type="ECO:0000259" key="1">
    <source>
        <dbReference type="Pfam" id="PF01048"/>
    </source>
</evidence>
<dbReference type="GO" id="GO:0005829">
    <property type="term" value="C:cytosol"/>
    <property type="evidence" value="ECO:0007669"/>
    <property type="project" value="TreeGrafter"/>
</dbReference>
<dbReference type="RefSeq" id="WP_094335388.1">
    <property type="nucleotide sequence ID" value="NZ_NFIE01000009.1"/>
</dbReference>
<accession>A0A1Y3XWN6</accession>